<dbReference type="Pfam" id="PF18144">
    <property type="entry name" value="SMODS"/>
    <property type="match status" value="1"/>
</dbReference>
<feature type="region of interest" description="Disordered" evidence="1">
    <location>
        <begin position="336"/>
        <end position="374"/>
    </location>
</feature>
<dbReference type="EMBL" id="FNFC01000024">
    <property type="protein sequence ID" value="SDK14595.1"/>
    <property type="molecule type" value="Genomic_DNA"/>
</dbReference>
<reference evidence="2 3" key="1">
    <citation type="submission" date="2016-10" db="EMBL/GenBank/DDBJ databases">
        <authorList>
            <person name="de Groot N.N."/>
        </authorList>
    </citation>
    <scope>NUCLEOTIDE SEQUENCE [LARGE SCALE GENOMIC DNA]</scope>
    <source>
        <strain evidence="2 3">IBRC-M10015</strain>
    </source>
</reference>
<feature type="compositionally biased region" description="Basic and acidic residues" evidence="1">
    <location>
        <begin position="364"/>
        <end position="374"/>
    </location>
</feature>
<dbReference type="OrthoDB" id="299138at2157"/>
<dbReference type="AlphaFoldDB" id="A0A1G8ZJN4"/>
<gene>
    <name evidence="2" type="ORF">SAMN05216226_1248</name>
</gene>
<proteinExistence type="predicted"/>
<accession>A0A1G8ZJN4</accession>
<evidence type="ECO:0000313" key="2">
    <source>
        <dbReference type="EMBL" id="SDK14595.1"/>
    </source>
</evidence>
<evidence type="ECO:0000313" key="3">
    <source>
        <dbReference type="Proteomes" id="UP000198856"/>
    </source>
</evidence>
<dbReference type="InterPro" id="IPR043519">
    <property type="entry name" value="NT_sf"/>
</dbReference>
<protein>
    <recommendedName>
        <fullName evidence="4">Nucleotidyltransferase</fullName>
    </recommendedName>
</protein>
<dbReference type="SUPFAM" id="SSF81301">
    <property type="entry name" value="Nucleotidyltransferase"/>
    <property type="match status" value="1"/>
</dbReference>
<keyword evidence="3" id="KW-1185">Reference proteome</keyword>
<dbReference type="RefSeq" id="WP_092704762.1">
    <property type="nucleotide sequence ID" value="NZ_FNFC01000024.1"/>
</dbReference>
<name>A0A1G8ZJN4_9EURY</name>
<dbReference type="Proteomes" id="UP000198856">
    <property type="component" value="Unassembled WGS sequence"/>
</dbReference>
<evidence type="ECO:0008006" key="4">
    <source>
        <dbReference type="Google" id="ProtNLM"/>
    </source>
</evidence>
<evidence type="ECO:0000256" key="1">
    <source>
        <dbReference type="SAM" id="MobiDB-lite"/>
    </source>
</evidence>
<sequence>MTTLPTLFEIFLSDIRPQDEHNNAYKEGHETLRDHLQTDDDIDEFYVADFLQGSYRRWTALRPQENEKSDVDVVFVSDLSSDLDTDVALEKCEPFLKEHYEGQWEPNAHSYKIKEEKVEIDLVLTAAPSEATREAVKSLGSLDVGTALTPDDLSTVAEALNISADGDDEWKDEPLKIPRRDENEWENTHPLATIAFTVNKNDITDGHYVNVVKAIKWWRRTKTSDVEGPTSYPLEHIVGQCCPDDINSVAEGVTRTLEELTRKFKTEAMAEETPTLPAHGLPRTSENDVLKQIDGKDFAAFYDEAEDAAELARTALDEEDKETSRDYWYQLFGEKFPPFGSDDDSDDGGEKAISVGSSSQVEDPSDHQFAESDS</sequence>
<organism evidence="2 3">
    <name type="scientific">Halovenus aranensis</name>
    <dbReference type="NCBI Taxonomy" id="890420"/>
    <lineage>
        <taxon>Archaea</taxon>
        <taxon>Methanobacteriati</taxon>
        <taxon>Methanobacteriota</taxon>
        <taxon>Stenosarchaea group</taxon>
        <taxon>Halobacteria</taxon>
        <taxon>Halobacteriales</taxon>
        <taxon>Haloarculaceae</taxon>
        <taxon>Halovenus</taxon>
    </lineage>
</organism>
<dbReference type="STRING" id="890420.SAMN05216226_1248"/>